<proteinExistence type="predicted"/>
<dbReference type="EMBL" id="JAJHNU010000001">
    <property type="protein sequence ID" value="MDN4120083.1"/>
    <property type="molecule type" value="Genomic_DNA"/>
</dbReference>
<dbReference type="Pfam" id="PF13581">
    <property type="entry name" value="HATPase_c_2"/>
    <property type="match status" value="1"/>
</dbReference>
<reference evidence="2" key="1">
    <citation type="submission" date="2021-11" db="EMBL/GenBank/DDBJ databases">
        <title>Draft genome sequence of Alcaligenes endophyticus type strain CCUG 75668T.</title>
        <authorList>
            <person name="Salva-Serra F."/>
            <person name="Duran R.E."/>
            <person name="Seeger M."/>
            <person name="Moore E.R.B."/>
            <person name="Jaen-Luchoro D."/>
        </authorList>
    </citation>
    <scope>NUCLEOTIDE SEQUENCE</scope>
    <source>
        <strain evidence="2">CCUG 75668</strain>
    </source>
</reference>
<keyword evidence="2" id="KW-0067">ATP-binding</keyword>
<dbReference type="RefSeq" id="WP_266122581.1">
    <property type="nucleotide sequence ID" value="NZ_JAJHNU010000001.1"/>
</dbReference>
<gene>
    <name evidence="2" type="ORF">LMS43_02150</name>
</gene>
<dbReference type="InterPro" id="IPR003594">
    <property type="entry name" value="HATPase_dom"/>
</dbReference>
<evidence type="ECO:0000259" key="1">
    <source>
        <dbReference type="Pfam" id="PF13581"/>
    </source>
</evidence>
<keyword evidence="2" id="KW-0547">Nucleotide-binding</keyword>
<organism evidence="2 3">
    <name type="scientific">Alcaligenes endophyticus</name>
    <dbReference type="NCBI Taxonomy" id="1929088"/>
    <lineage>
        <taxon>Bacteria</taxon>
        <taxon>Pseudomonadati</taxon>
        <taxon>Pseudomonadota</taxon>
        <taxon>Betaproteobacteria</taxon>
        <taxon>Burkholderiales</taxon>
        <taxon>Alcaligenaceae</taxon>
        <taxon>Alcaligenes</taxon>
    </lineage>
</organism>
<dbReference type="Proteomes" id="UP001168613">
    <property type="component" value="Unassembled WGS sequence"/>
</dbReference>
<evidence type="ECO:0000313" key="3">
    <source>
        <dbReference type="Proteomes" id="UP001168613"/>
    </source>
</evidence>
<dbReference type="Gene3D" id="3.30.565.10">
    <property type="entry name" value="Histidine kinase-like ATPase, C-terminal domain"/>
    <property type="match status" value="1"/>
</dbReference>
<keyword evidence="3" id="KW-1185">Reference proteome</keyword>
<comment type="caution">
    <text evidence="2">The sequence shown here is derived from an EMBL/GenBank/DDBJ whole genome shotgun (WGS) entry which is preliminary data.</text>
</comment>
<protein>
    <submittedName>
        <fullName evidence="2">ATP-binding protein</fullName>
    </submittedName>
</protein>
<feature type="domain" description="Histidine kinase/HSP90-like ATPase" evidence="1">
    <location>
        <begin position="14"/>
        <end position="134"/>
    </location>
</feature>
<accession>A0ABT8EFM3</accession>
<dbReference type="InterPro" id="IPR036890">
    <property type="entry name" value="HATPase_C_sf"/>
</dbReference>
<evidence type="ECO:0000313" key="2">
    <source>
        <dbReference type="EMBL" id="MDN4120083.1"/>
    </source>
</evidence>
<name>A0ABT8EFM3_9BURK</name>
<sequence length="141" mass="16004">MSILASLPITPGAQALEQAQRWLQQQACLHHWPEPIYFAFQLSVDEALNNILQHGFLAPPLPTDSIKLVLHSTQPQQFMIELIDNAPPFDPSRMEASALATDVDSAHIGGHGIRLMRHYLHDIQYAYLQGHNHLYLYARYP</sequence>
<dbReference type="GO" id="GO:0005524">
    <property type="term" value="F:ATP binding"/>
    <property type="evidence" value="ECO:0007669"/>
    <property type="project" value="UniProtKB-KW"/>
</dbReference>
<dbReference type="CDD" id="cd16936">
    <property type="entry name" value="HATPase_RsbW-like"/>
    <property type="match status" value="1"/>
</dbReference>